<evidence type="ECO:0000313" key="3">
    <source>
        <dbReference type="EMBL" id="TID16120.1"/>
    </source>
</evidence>
<evidence type="ECO:0000313" key="4">
    <source>
        <dbReference type="Proteomes" id="UP000298493"/>
    </source>
</evidence>
<evidence type="ECO:0000259" key="2">
    <source>
        <dbReference type="Pfam" id="PF25534"/>
    </source>
</evidence>
<name>A0A4Z1P5H6_9PEZI</name>
<sequence length="316" mass="35571">MAVLKAVKGIQVRILAGGKDGREYPCTDSKPNPSTSVTKYIEAVDGANFSIQITIIPVFRYRSSNIMGLITVDGQAVGRPLIRKESITDKQRVAKIDGIDVNNGNGWMRRKFVFKNIVTEASSKVDKEVMEKASKIGEINIRFYRVDVEEEGVMHNFSQLQENDRKIPEKALKGKAISCRAGLDEEIPIADTPKAYKVSMIDPEEEPFATFCFCYRSHKDLKVEMIIPRSLGPAPFVPVFPLEDRPIESLTLEEARERLRRQEQVGFAPVKQEHMLVKREHGKPTPSEDDSDGGTEIVQAPKRRRVKIETVDLTSD</sequence>
<dbReference type="PANTHER" id="PTHR36223">
    <property type="entry name" value="BETA-LACTAMASE-TYPE TRANSPEPTIDASE FOLD DOMAIN CONTAINING PROTEIN"/>
    <property type="match status" value="1"/>
</dbReference>
<protein>
    <submittedName>
        <fullName evidence="3">ATP-dependent RNA helicase</fullName>
    </submittedName>
</protein>
<feature type="region of interest" description="Disordered" evidence="1">
    <location>
        <begin position="270"/>
        <end position="301"/>
    </location>
</feature>
<evidence type="ECO:0000256" key="1">
    <source>
        <dbReference type="SAM" id="MobiDB-lite"/>
    </source>
</evidence>
<dbReference type="OrthoDB" id="3364132at2759"/>
<organism evidence="3 4">
    <name type="scientific">Venturia nashicola</name>
    <dbReference type="NCBI Taxonomy" id="86259"/>
    <lineage>
        <taxon>Eukaryota</taxon>
        <taxon>Fungi</taxon>
        <taxon>Dikarya</taxon>
        <taxon>Ascomycota</taxon>
        <taxon>Pezizomycotina</taxon>
        <taxon>Dothideomycetes</taxon>
        <taxon>Pleosporomycetidae</taxon>
        <taxon>Venturiales</taxon>
        <taxon>Venturiaceae</taxon>
        <taxon>Venturia</taxon>
    </lineage>
</organism>
<keyword evidence="3" id="KW-0067">ATP-binding</keyword>
<dbReference type="Pfam" id="PF25534">
    <property type="entry name" value="DUF7918"/>
    <property type="match status" value="1"/>
</dbReference>
<keyword evidence="3" id="KW-0378">Hydrolase</keyword>
<accession>A0A4Z1P5H6</accession>
<feature type="compositionally biased region" description="Basic and acidic residues" evidence="1">
    <location>
        <begin position="271"/>
        <end position="283"/>
    </location>
</feature>
<keyword evidence="3" id="KW-0547">Nucleotide-binding</keyword>
<comment type="caution">
    <text evidence="3">The sequence shown here is derived from an EMBL/GenBank/DDBJ whole genome shotgun (WGS) entry which is preliminary data.</text>
</comment>
<dbReference type="AlphaFoldDB" id="A0A4Z1P5H6"/>
<dbReference type="GO" id="GO:0004386">
    <property type="term" value="F:helicase activity"/>
    <property type="evidence" value="ECO:0007669"/>
    <property type="project" value="UniProtKB-KW"/>
</dbReference>
<proteinExistence type="predicted"/>
<dbReference type="Proteomes" id="UP000298493">
    <property type="component" value="Unassembled WGS sequence"/>
</dbReference>
<dbReference type="EMBL" id="SNSC02000019">
    <property type="protein sequence ID" value="TID16120.1"/>
    <property type="molecule type" value="Genomic_DNA"/>
</dbReference>
<dbReference type="PANTHER" id="PTHR36223:SF1">
    <property type="entry name" value="TRANSCRIPTION ELONGATION FACTOR EAF N-TERMINAL DOMAIN-CONTAINING PROTEIN"/>
    <property type="match status" value="1"/>
</dbReference>
<feature type="domain" description="DUF7918" evidence="2">
    <location>
        <begin position="9"/>
        <end position="230"/>
    </location>
</feature>
<keyword evidence="3" id="KW-0347">Helicase</keyword>
<keyword evidence="4" id="KW-1185">Reference proteome</keyword>
<reference evidence="3 4" key="1">
    <citation type="submission" date="2019-04" db="EMBL/GenBank/DDBJ databases">
        <title>High contiguity whole genome sequence and gene annotation resource for two Venturia nashicola isolates.</title>
        <authorList>
            <person name="Prokchorchik M."/>
            <person name="Won K."/>
            <person name="Lee Y."/>
            <person name="Choi E.D."/>
            <person name="Segonzac C."/>
            <person name="Sohn K.H."/>
        </authorList>
    </citation>
    <scope>NUCLEOTIDE SEQUENCE [LARGE SCALE GENOMIC DNA]</scope>
    <source>
        <strain evidence="3 4">PRI2</strain>
    </source>
</reference>
<dbReference type="InterPro" id="IPR057678">
    <property type="entry name" value="DUF7918"/>
</dbReference>
<gene>
    <name evidence="3" type="ORF">E6O75_ATG09178</name>
</gene>